<feature type="domain" description="Anti-bacteriophage protein A/HamA C-terminal" evidence="1">
    <location>
        <begin position="141"/>
        <end position="370"/>
    </location>
</feature>
<evidence type="ECO:0000259" key="1">
    <source>
        <dbReference type="Pfam" id="PF08878"/>
    </source>
</evidence>
<dbReference type="AlphaFoldDB" id="A0A1S7FVZ5"/>
<evidence type="ECO:0000313" key="2">
    <source>
        <dbReference type="EMBL" id="AQY51616.1"/>
    </source>
</evidence>
<keyword evidence="3" id="KW-1185">Reference proteome</keyword>
<dbReference type="Proteomes" id="UP000223060">
    <property type="component" value="Chromosome"/>
</dbReference>
<sequence>MMILVHYTTQEFVFNTFKASGEITYQDRIEEVKNYYERYHRTQENLFLIISFTNNSKVDYRVGKITAINDSFIFNKVAKELSNILIEELGIRNSNTYDLGVFYKVLRIENKLEFRNKNLDRYSSKIRLKYFTWKELISNNEILFKKISDIIFNKDNVIKLASTYNPDLTYSQALITKKYFSALQNIGFISEDRININHTVLHGDIGEFLMHTLVSEFIESIGDKYIYPKLIFKTSPSMAVYGNDGSIYIPEKKEIYYLEAKFYSSLNQAINKAVDSLEKHNDDLHEDMNYSAELFRNIKTNRTNELVEITDDVTEKLIIFLICDDIYKEDEVKNMIEKNSNFLELKEKFETLVFVLPILDKNDFLEFFQAQSMLEGKEYYE</sequence>
<dbReference type="InterPro" id="IPR014976">
    <property type="entry name" value="AbpA_HamA_C"/>
</dbReference>
<proteinExistence type="predicted"/>
<gene>
    <name evidence="2" type="ORF">UE46_11625</name>
</gene>
<dbReference type="KEGG" id="lwi:UE46_11625"/>
<dbReference type="RefSeq" id="WP_118907643.1">
    <property type="nucleotide sequence ID" value="NZ_CP011102.1"/>
</dbReference>
<dbReference type="Pfam" id="PF08878">
    <property type="entry name" value="HamA"/>
    <property type="match status" value="1"/>
</dbReference>
<name>A0A1S7FVZ5_9LIST</name>
<evidence type="ECO:0000313" key="3">
    <source>
        <dbReference type="Proteomes" id="UP000223060"/>
    </source>
</evidence>
<accession>A0A1S7FVZ5</accession>
<organism evidence="2 3">
    <name type="scientific">Listeria weihenstephanensis</name>
    <dbReference type="NCBI Taxonomy" id="1006155"/>
    <lineage>
        <taxon>Bacteria</taxon>
        <taxon>Bacillati</taxon>
        <taxon>Bacillota</taxon>
        <taxon>Bacilli</taxon>
        <taxon>Bacillales</taxon>
        <taxon>Listeriaceae</taxon>
        <taxon>Listeria</taxon>
    </lineage>
</organism>
<reference evidence="3" key="1">
    <citation type="submission" date="2015-03" db="EMBL/GenBank/DDBJ databases">
        <authorList>
            <person name="Ferrari E."/>
            <person name="Walter M.C."/>
            <person name="Huptas C."/>
            <person name="Scherer S."/>
            <person name="Mueller-Herbst S."/>
        </authorList>
    </citation>
    <scope>NUCLEOTIDE SEQUENCE [LARGE SCALE GENOMIC DNA]</scope>
    <source>
        <strain evidence="3">LWP01</strain>
    </source>
</reference>
<dbReference type="EMBL" id="CP011102">
    <property type="protein sequence ID" value="AQY51616.1"/>
    <property type="molecule type" value="Genomic_DNA"/>
</dbReference>
<protein>
    <recommendedName>
        <fullName evidence="1">Anti-bacteriophage protein A/HamA C-terminal domain-containing protein</fullName>
    </recommendedName>
</protein>